<feature type="region of interest" description="Disordered" evidence="3">
    <location>
        <begin position="55"/>
        <end position="75"/>
    </location>
</feature>
<dbReference type="STRING" id="4795.A0A225UED7"/>
<dbReference type="Proteomes" id="UP000198211">
    <property type="component" value="Unassembled WGS sequence"/>
</dbReference>
<name>A0A225UED7_9STRA</name>
<dbReference type="GO" id="GO:0046872">
    <property type="term" value="F:metal ion binding"/>
    <property type="evidence" value="ECO:0007669"/>
    <property type="project" value="UniProtKB-KW"/>
</dbReference>
<accession>A0A225UED7</accession>
<comment type="cofactor">
    <cofactor evidence="1">
        <name>a divalent metal cation</name>
        <dbReference type="ChEBI" id="CHEBI:60240"/>
    </cofactor>
</comment>
<sequence length="294" mass="33878">MSWRTLHGDELKRDHCEMERTARQKKKMTARVLPEEIMSVTETVQRIVVLGGRPPRSKLERQQMQSGSQRCPLHDTMNTQSYIPARVFKIKCSTFEKMITKFLNVLSPCLYGLYVEPLTDIYTMEKLEQTGNQFSNFPCARYATDVIFQASNMPSGTQVERNQFYSAIHNLHGYKVEVSVLPNDRAINCTKPFRGRKSDIGIFRDNIEFHQVQLPKLPTEQIIPDNAPLASDRPDEWDVLTDKGYQGLSEVIRAIHPEKKKPGQHLTRNSVVRNCRISSDHIIVENFFGRLVNL</sequence>
<evidence type="ECO:0000256" key="2">
    <source>
        <dbReference type="ARBA" id="ARBA00022723"/>
    </source>
</evidence>
<dbReference type="EMBL" id="NBNE01020545">
    <property type="protein sequence ID" value="OWY91311.1"/>
    <property type="molecule type" value="Genomic_DNA"/>
</dbReference>
<dbReference type="InterPro" id="IPR027806">
    <property type="entry name" value="HARBI1_dom"/>
</dbReference>
<evidence type="ECO:0000256" key="3">
    <source>
        <dbReference type="SAM" id="MobiDB-lite"/>
    </source>
</evidence>
<keyword evidence="2" id="KW-0479">Metal-binding</keyword>
<comment type="caution">
    <text evidence="5">The sequence shown here is derived from an EMBL/GenBank/DDBJ whole genome shotgun (WGS) entry which is preliminary data.</text>
</comment>
<dbReference type="OrthoDB" id="92398at2759"/>
<dbReference type="AlphaFoldDB" id="A0A225UED7"/>
<proteinExistence type="predicted"/>
<keyword evidence="6" id="KW-1185">Reference proteome</keyword>
<evidence type="ECO:0000313" key="5">
    <source>
        <dbReference type="EMBL" id="OWY91311.1"/>
    </source>
</evidence>
<protein>
    <recommendedName>
        <fullName evidence="4">DDE Tnp4 domain-containing protein</fullName>
    </recommendedName>
</protein>
<evidence type="ECO:0000313" key="6">
    <source>
        <dbReference type="Proteomes" id="UP000198211"/>
    </source>
</evidence>
<gene>
    <name evidence="5" type="ORF">PHMEG_00040157</name>
</gene>
<organism evidence="5 6">
    <name type="scientific">Phytophthora megakarya</name>
    <dbReference type="NCBI Taxonomy" id="4795"/>
    <lineage>
        <taxon>Eukaryota</taxon>
        <taxon>Sar</taxon>
        <taxon>Stramenopiles</taxon>
        <taxon>Oomycota</taxon>
        <taxon>Peronosporomycetes</taxon>
        <taxon>Peronosporales</taxon>
        <taxon>Peronosporaceae</taxon>
        <taxon>Phytophthora</taxon>
    </lineage>
</organism>
<dbReference type="Pfam" id="PF13359">
    <property type="entry name" value="DDE_Tnp_4"/>
    <property type="match status" value="1"/>
</dbReference>
<feature type="domain" description="DDE Tnp4" evidence="4">
    <location>
        <begin position="157"/>
        <end position="291"/>
    </location>
</feature>
<evidence type="ECO:0000259" key="4">
    <source>
        <dbReference type="Pfam" id="PF13359"/>
    </source>
</evidence>
<reference evidence="6" key="1">
    <citation type="submission" date="2017-03" db="EMBL/GenBank/DDBJ databases">
        <title>Phytopthora megakarya and P. palmivora, two closely related causual agents of cacao black pod achieved similar genome size and gene model numbers by different mechanisms.</title>
        <authorList>
            <person name="Ali S."/>
            <person name="Shao J."/>
            <person name="Larry D.J."/>
            <person name="Kronmiller B."/>
            <person name="Shen D."/>
            <person name="Strem M.D."/>
            <person name="Melnick R.L."/>
            <person name="Guiltinan M.J."/>
            <person name="Tyler B.M."/>
            <person name="Meinhardt L.W."/>
            <person name="Bailey B.A."/>
        </authorList>
    </citation>
    <scope>NUCLEOTIDE SEQUENCE [LARGE SCALE GENOMIC DNA]</scope>
    <source>
        <strain evidence="6">zdho120</strain>
    </source>
</reference>
<evidence type="ECO:0000256" key="1">
    <source>
        <dbReference type="ARBA" id="ARBA00001968"/>
    </source>
</evidence>